<dbReference type="Proteomes" id="UP000695026">
    <property type="component" value="Unplaced"/>
</dbReference>
<protein>
    <submittedName>
        <fullName evidence="5">Uncharacterized protein C1orf87 homolog</fullName>
    </submittedName>
</protein>
<dbReference type="SUPFAM" id="SSF47473">
    <property type="entry name" value="EF-hand"/>
    <property type="match status" value="1"/>
</dbReference>
<dbReference type="Pfam" id="PF17743">
    <property type="entry name" value="DUF5580"/>
    <property type="match status" value="1"/>
</dbReference>
<dbReference type="InterPro" id="IPR048316">
    <property type="entry name" value="DUF5580_N"/>
</dbReference>
<feature type="domain" description="DUF5580" evidence="3">
    <location>
        <begin position="410"/>
        <end position="484"/>
    </location>
</feature>
<evidence type="ECO:0000259" key="1">
    <source>
        <dbReference type="Pfam" id="PF17743"/>
    </source>
</evidence>
<dbReference type="InterPro" id="IPR049247">
    <property type="entry name" value="DUF5580_C"/>
</dbReference>
<accession>A0A9F5IYS3</accession>
<dbReference type="CTD" id="109307540"/>
<feature type="domain" description="DUF5580" evidence="2">
    <location>
        <begin position="282"/>
        <end position="362"/>
    </location>
</feature>
<sequence length="484" mass="55272">MASVRNLPYGFSANYETVIKIIGSKYVRCLVEKSDGKAKNIVKPVAQSMLQISPPRNVRQINGKSPDLNKPADQQINYGVHVELQNKDGTEKHTSKQMETNVIRSVDNKELKPLNLYCVTAPCGDKSLSYIHSIKKSSIEVQNSKQLQKQDILPELTETKDGEDSLLALLRKELELHPISLTALGSLHEELKEMDPRKSGFLSQAQLSTLLLKHDVPLQLPTVKLLFKRCSQANDQELINYEKLIQLLTLATSSKKQGILPEKNQNKKNQSSWMSEDTFLALKRILKEQKGELDFGKLTQSFLQEDQICSGLLSFPEVENICQKHGLVLHPGMMENVVNFCGFGRRGRIQWKPFVEFLKKVQTGVDPALLICKRRNEEKSEDNYQIKQQHKLCAAKPWNSYDASDSEGQEAWIDRFRKLEKALYLSDVKNTGKLEKEKAKRLIHNYNQIYDLCLSPLKIDKAFRPFHSGQDMPLEPLLQYLKEL</sequence>
<dbReference type="OMA" id="YVHGIPR"/>
<dbReference type="KEGG" id="pbi:112541812"/>
<dbReference type="Pfam" id="PF20742">
    <property type="entry name" value="DUF5580_M"/>
    <property type="match status" value="1"/>
</dbReference>
<dbReference type="Gene3D" id="1.10.238.10">
    <property type="entry name" value="EF-hand"/>
    <property type="match status" value="1"/>
</dbReference>
<keyword evidence="4" id="KW-1185">Reference proteome</keyword>
<dbReference type="InterPro" id="IPR011992">
    <property type="entry name" value="EF-hand-dom_pair"/>
</dbReference>
<dbReference type="InterPro" id="IPR049246">
    <property type="entry name" value="DUF5580_M"/>
</dbReference>
<organism evidence="4 5">
    <name type="scientific">Python bivittatus</name>
    <name type="common">Burmese python</name>
    <name type="synonym">Python molurus bivittatus</name>
    <dbReference type="NCBI Taxonomy" id="176946"/>
    <lineage>
        <taxon>Eukaryota</taxon>
        <taxon>Metazoa</taxon>
        <taxon>Chordata</taxon>
        <taxon>Craniata</taxon>
        <taxon>Vertebrata</taxon>
        <taxon>Euteleostomi</taxon>
        <taxon>Lepidosauria</taxon>
        <taxon>Squamata</taxon>
        <taxon>Bifurcata</taxon>
        <taxon>Unidentata</taxon>
        <taxon>Episquamata</taxon>
        <taxon>Toxicofera</taxon>
        <taxon>Serpentes</taxon>
        <taxon>Henophidia</taxon>
        <taxon>Pythonidae</taxon>
        <taxon>Python</taxon>
    </lineage>
</organism>
<dbReference type="RefSeq" id="XP_025028647.1">
    <property type="nucleotide sequence ID" value="XM_025172879.1"/>
</dbReference>
<dbReference type="GeneID" id="112541812"/>
<gene>
    <name evidence="5" type="primary">CUNH1orf87</name>
</gene>
<evidence type="ECO:0000259" key="2">
    <source>
        <dbReference type="Pfam" id="PF20742"/>
    </source>
</evidence>
<evidence type="ECO:0000259" key="3">
    <source>
        <dbReference type="Pfam" id="PF20743"/>
    </source>
</evidence>
<evidence type="ECO:0000313" key="5">
    <source>
        <dbReference type="RefSeq" id="XP_025028647.1"/>
    </source>
</evidence>
<dbReference type="OrthoDB" id="9989690at2759"/>
<proteinExistence type="predicted"/>
<name>A0A9F5IYS3_PYTBI</name>
<evidence type="ECO:0000313" key="4">
    <source>
        <dbReference type="Proteomes" id="UP000695026"/>
    </source>
</evidence>
<dbReference type="AlphaFoldDB" id="A0A9F5IYS3"/>
<dbReference type="InterPro" id="IPR040774">
    <property type="entry name" value="DUF5580"/>
</dbReference>
<dbReference type="PANTHER" id="PTHR34830">
    <property type="entry name" value="SIMILAR TO HYPOTHETICAL PROTEIN MGC34837"/>
    <property type="match status" value="1"/>
</dbReference>
<dbReference type="Pfam" id="PF20743">
    <property type="entry name" value="DUF5580_C"/>
    <property type="match status" value="1"/>
</dbReference>
<feature type="domain" description="DUF5580" evidence="1">
    <location>
        <begin position="165"/>
        <end position="255"/>
    </location>
</feature>
<reference evidence="5" key="1">
    <citation type="submission" date="2025-08" db="UniProtKB">
        <authorList>
            <consortium name="RefSeq"/>
        </authorList>
    </citation>
    <scope>IDENTIFICATION</scope>
    <source>
        <tissue evidence="5">Liver</tissue>
    </source>
</reference>
<dbReference type="PANTHER" id="PTHR34830:SF1">
    <property type="entry name" value="GENE 12695-RELATED"/>
    <property type="match status" value="1"/>
</dbReference>